<evidence type="ECO:0000313" key="2">
    <source>
        <dbReference type="Proteomes" id="UP000095149"/>
    </source>
</evidence>
<name>A0A1E3JAL1_9TREE</name>
<gene>
    <name evidence="1" type="ORF">I350_07937</name>
</gene>
<proteinExistence type="predicted"/>
<dbReference type="EMBL" id="MEKH01000014">
    <property type="protein sequence ID" value="ODN96961.1"/>
    <property type="molecule type" value="Genomic_DNA"/>
</dbReference>
<evidence type="ECO:0000313" key="1">
    <source>
        <dbReference type="EMBL" id="ODN96961.1"/>
    </source>
</evidence>
<accession>A0A1E3JAL1</accession>
<organism evidence="1 2">
    <name type="scientific">Cryptococcus amylolentus CBS 6273</name>
    <dbReference type="NCBI Taxonomy" id="1296118"/>
    <lineage>
        <taxon>Eukaryota</taxon>
        <taxon>Fungi</taxon>
        <taxon>Dikarya</taxon>
        <taxon>Basidiomycota</taxon>
        <taxon>Agaricomycotina</taxon>
        <taxon>Tremellomycetes</taxon>
        <taxon>Tremellales</taxon>
        <taxon>Cryptococcaceae</taxon>
        <taxon>Cryptococcus</taxon>
    </lineage>
</organism>
<sequence length="139" mass="16671">MGNPMPTSQADETPFLLIDGIKVYELRAFDTWGYHRWARAMKLYLLTKGLLSILDGDEIFVDPVTSADWVKRDREVYAHLRNAVIFWLEGEFSFDVIEYTEPSAKDPKSRAKEYWDHLEKEVDERFQFEQWKSRRQRYQ</sequence>
<reference evidence="1 2" key="1">
    <citation type="submission" date="2016-06" db="EMBL/GenBank/DDBJ databases">
        <title>Evolution of pathogenesis and genome organization in the Tremellales.</title>
        <authorList>
            <person name="Cuomo C."/>
            <person name="Litvintseva A."/>
            <person name="Heitman J."/>
            <person name="Chen Y."/>
            <person name="Sun S."/>
            <person name="Springer D."/>
            <person name="Dromer F."/>
            <person name="Young S."/>
            <person name="Zeng Q."/>
            <person name="Chapman S."/>
            <person name="Gujja S."/>
            <person name="Saif S."/>
            <person name="Birren B."/>
        </authorList>
    </citation>
    <scope>NUCLEOTIDE SEQUENCE [LARGE SCALE GENOMIC DNA]</scope>
    <source>
        <strain evidence="1 2">CBS 6273</strain>
    </source>
</reference>
<protein>
    <submittedName>
        <fullName evidence="1">Uncharacterized protein</fullName>
    </submittedName>
</protein>
<dbReference type="OrthoDB" id="10316022at2759"/>
<dbReference type="AlphaFoldDB" id="A0A1E3JAL1"/>
<comment type="caution">
    <text evidence="1">The sequence shown here is derived from an EMBL/GenBank/DDBJ whole genome shotgun (WGS) entry which is preliminary data.</text>
</comment>
<dbReference type="Proteomes" id="UP000095149">
    <property type="component" value="Unassembled WGS sequence"/>
</dbReference>